<dbReference type="EMBL" id="FNXT01001222">
    <property type="protein sequence ID" value="SZX75018.1"/>
    <property type="molecule type" value="Genomic_DNA"/>
</dbReference>
<dbReference type="Proteomes" id="UP000256970">
    <property type="component" value="Unassembled WGS sequence"/>
</dbReference>
<proteinExistence type="predicted"/>
<organism evidence="1 2">
    <name type="scientific">Tetradesmus obliquus</name>
    <name type="common">Green alga</name>
    <name type="synonym">Acutodesmus obliquus</name>
    <dbReference type="NCBI Taxonomy" id="3088"/>
    <lineage>
        <taxon>Eukaryota</taxon>
        <taxon>Viridiplantae</taxon>
        <taxon>Chlorophyta</taxon>
        <taxon>core chlorophytes</taxon>
        <taxon>Chlorophyceae</taxon>
        <taxon>CS clade</taxon>
        <taxon>Sphaeropleales</taxon>
        <taxon>Scenedesmaceae</taxon>
        <taxon>Tetradesmus</taxon>
    </lineage>
</organism>
<dbReference type="AlphaFoldDB" id="A0A383WBM8"/>
<keyword evidence="2" id="KW-1185">Reference proteome</keyword>
<dbReference type="STRING" id="3088.A0A383WBM8"/>
<evidence type="ECO:0000313" key="2">
    <source>
        <dbReference type="Proteomes" id="UP000256970"/>
    </source>
</evidence>
<evidence type="ECO:0000313" key="1">
    <source>
        <dbReference type="EMBL" id="SZX75018.1"/>
    </source>
</evidence>
<sequence>MKQAMVEHSSSASHSFLLDDDSTLPFAANDILAQMDDKDLYVALPVPEQLKSSGSDGAASFAFLEKELRFSQM</sequence>
<reference evidence="1 2" key="1">
    <citation type="submission" date="2016-10" db="EMBL/GenBank/DDBJ databases">
        <authorList>
            <person name="Cai Z."/>
        </authorList>
    </citation>
    <scope>NUCLEOTIDE SEQUENCE [LARGE SCALE GENOMIC DNA]</scope>
</reference>
<protein>
    <submittedName>
        <fullName evidence="1">Uncharacterized protein</fullName>
    </submittedName>
</protein>
<accession>A0A383WBM8</accession>
<name>A0A383WBM8_TETOB</name>
<gene>
    <name evidence="1" type="ORF">BQ4739_LOCUS15330</name>
</gene>